<feature type="domain" description="Thyroglobulin type-1" evidence="4">
    <location>
        <begin position="23"/>
        <end position="86"/>
    </location>
</feature>
<keyword evidence="3" id="KW-0732">Signal</keyword>
<evidence type="ECO:0000313" key="5">
    <source>
        <dbReference type="EMBL" id="LAA02577.1"/>
    </source>
</evidence>
<accession>A0A2L2Y3J8</accession>
<sequence>MFLVLFLALFSYAFAGAIDTRRETTCQTHKRNSGGNRALMRWDIRCDAQGLYMPLQCTEDTPKWCACYNKEEAITQPSRGTKSCECHLARDIAMKNSALPCDVPKCDRSGKYDKKQCCETTRKCHCVDAVTGKRKLSRHLTQTLSVN</sequence>
<dbReference type="Gene3D" id="4.10.800.10">
    <property type="entry name" value="Thyroglobulin type-1"/>
    <property type="match status" value="1"/>
</dbReference>
<dbReference type="AlphaFoldDB" id="A0A2L2Y3J8"/>
<feature type="disulfide bond" evidence="2">
    <location>
        <begin position="117"/>
        <end position="124"/>
    </location>
</feature>
<dbReference type="CDD" id="cd00191">
    <property type="entry name" value="TY"/>
    <property type="match status" value="1"/>
</dbReference>
<dbReference type="InterPro" id="IPR036857">
    <property type="entry name" value="Thyroglobulin_1_sf"/>
</dbReference>
<dbReference type="SUPFAM" id="SSF57610">
    <property type="entry name" value="Thyroglobulin type-1 domain"/>
    <property type="match status" value="2"/>
</dbReference>
<comment type="caution">
    <text evidence="2">Lacks conserved residue(s) required for the propagation of feature annotation.</text>
</comment>
<feature type="signal peptide" evidence="3">
    <location>
        <begin position="1"/>
        <end position="15"/>
    </location>
</feature>
<evidence type="ECO:0000259" key="4">
    <source>
        <dbReference type="PROSITE" id="PS51162"/>
    </source>
</evidence>
<dbReference type="Pfam" id="PF00086">
    <property type="entry name" value="Thyroglobulin_1"/>
    <property type="match status" value="1"/>
</dbReference>
<proteinExistence type="evidence at transcript level"/>
<keyword evidence="1 2" id="KW-1015">Disulfide bond</keyword>
<organism evidence="5">
    <name type="scientific">Parasteatoda tepidariorum</name>
    <name type="common">Common house spider</name>
    <name type="synonym">Achaearanea tepidariorum</name>
    <dbReference type="NCBI Taxonomy" id="114398"/>
    <lineage>
        <taxon>Eukaryota</taxon>
        <taxon>Metazoa</taxon>
        <taxon>Ecdysozoa</taxon>
        <taxon>Arthropoda</taxon>
        <taxon>Chelicerata</taxon>
        <taxon>Arachnida</taxon>
        <taxon>Araneae</taxon>
        <taxon>Araneomorphae</taxon>
        <taxon>Entelegynae</taxon>
        <taxon>Araneoidea</taxon>
        <taxon>Theridiidae</taxon>
        <taxon>Parasteatoda</taxon>
    </lineage>
</organism>
<feature type="domain" description="Thyroglobulin type-1" evidence="4">
    <location>
        <begin position="98"/>
        <end position="134"/>
    </location>
</feature>
<dbReference type="PROSITE" id="PS51162">
    <property type="entry name" value="THYROGLOBULIN_1_2"/>
    <property type="match status" value="2"/>
</dbReference>
<protein>
    <submittedName>
        <fullName evidence="5">U24-ctenitoxin-Pn1a</fullName>
    </submittedName>
</protein>
<evidence type="ECO:0000256" key="2">
    <source>
        <dbReference type="PROSITE-ProRule" id="PRU00500"/>
    </source>
</evidence>
<dbReference type="InterPro" id="IPR000716">
    <property type="entry name" value="Thyroglobulin_1"/>
</dbReference>
<evidence type="ECO:0000256" key="1">
    <source>
        <dbReference type="ARBA" id="ARBA00023157"/>
    </source>
</evidence>
<name>A0A2L2Y3J8_PARTP</name>
<reference evidence="5" key="1">
    <citation type="journal article" date="2016" name="Mol. Ecol. Resour.">
        <title>Evaluation of the impact of RNA preservation methods of spiders for de novo transcriptome assembly.</title>
        <authorList>
            <person name="Kono N."/>
            <person name="Nakamura H."/>
            <person name="Ito Y."/>
            <person name="Tomita M."/>
            <person name="Arakawa K."/>
        </authorList>
    </citation>
    <scope>NUCLEOTIDE SEQUENCE</scope>
    <source>
        <tissue evidence="5">Whole body</tissue>
    </source>
</reference>
<feature type="chain" id="PRO_5014992625" evidence="3">
    <location>
        <begin position="16"/>
        <end position="147"/>
    </location>
</feature>
<evidence type="ECO:0000256" key="3">
    <source>
        <dbReference type="SAM" id="SignalP"/>
    </source>
</evidence>
<dbReference type="EMBL" id="IAAA01000531">
    <property type="protein sequence ID" value="LAA02577.1"/>
    <property type="molecule type" value="mRNA"/>
</dbReference>